<dbReference type="InterPro" id="IPR038765">
    <property type="entry name" value="Papain-like_cys_pep_sf"/>
</dbReference>
<comment type="similarity">
    <text evidence="1">Belongs to the peptidase C10 family.</text>
</comment>
<evidence type="ECO:0000256" key="2">
    <source>
        <dbReference type="ARBA" id="ARBA00022670"/>
    </source>
</evidence>
<dbReference type="Gene3D" id="3.90.70.50">
    <property type="entry name" value="Peptidase C10, streptopain"/>
    <property type="match status" value="1"/>
</dbReference>
<feature type="chain" id="PRO_5046873639" evidence="6">
    <location>
        <begin position="22"/>
        <end position="858"/>
    </location>
</feature>
<dbReference type="Gene3D" id="2.60.40.10">
    <property type="entry name" value="Immunoglobulins"/>
    <property type="match status" value="1"/>
</dbReference>
<feature type="signal peptide" evidence="6">
    <location>
        <begin position="1"/>
        <end position="21"/>
    </location>
</feature>
<keyword evidence="4" id="KW-0378">Hydrolase</keyword>
<dbReference type="Pfam" id="PF13734">
    <property type="entry name" value="Inhibitor_I69"/>
    <property type="match status" value="1"/>
</dbReference>
<dbReference type="RefSeq" id="WP_378256355.1">
    <property type="nucleotide sequence ID" value="NZ_JBHSJV010000001.1"/>
</dbReference>
<dbReference type="InterPro" id="IPR015919">
    <property type="entry name" value="Cadherin-like_sf"/>
</dbReference>
<evidence type="ECO:0000313" key="9">
    <source>
        <dbReference type="EMBL" id="MFD2589757.1"/>
    </source>
</evidence>
<dbReference type="InterPro" id="IPR044934">
    <property type="entry name" value="Streptopain_sf"/>
</dbReference>
<evidence type="ECO:0000256" key="5">
    <source>
        <dbReference type="ARBA" id="ARBA00022807"/>
    </source>
</evidence>
<evidence type="ECO:0000259" key="7">
    <source>
        <dbReference type="Pfam" id="PF13734"/>
    </source>
</evidence>
<dbReference type="NCBIfam" id="TIGR04183">
    <property type="entry name" value="Por_Secre_tail"/>
    <property type="match status" value="1"/>
</dbReference>
<comment type="caution">
    <text evidence="9">The sequence shown here is derived from an EMBL/GenBank/DDBJ whole genome shotgun (WGS) entry which is preliminary data.</text>
</comment>
<dbReference type="SUPFAM" id="SSF49313">
    <property type="entry name" value="Cadherin-like"/>
    <property type="match status" value="1"/>
</dbReference>
<protein>
    <submittedName>
        <fullName evidence="9">C10 family peptidase</fullName>
    </submittedName>
</protein>
<proteinExistence type="inferred from homology"/>
<sequence>MKRILSITFSLLLLLYFDVHANSIDRNTAIKIANQWIGSQTPNSKSAVKKEVQTIQEVQYKNTLVYYIITYTNGGFIIISADDTAKPILGYSNQSILDISVENPAITQWLDNYKKYVYQSIEYSKTSKSNNKDKGWELLKNPVSRRKTNEVLPFMDDILYSQGAGWNKQCPEDGEGRDGHALVGCVATAMAQVIRYWEFPKTGRGSETYNHSKYGAISANFGATTYNWQHMSKSRPDQENAKLLFHCGVAVNMNYGAKSSGAYTHDVPGALKTYFKYDTAARLVNKYNYSQQAWSDLMKKELEERRPVLYSGRSTLTKPAGHLFVLDGYQITEQGDYFHINWGWGGRTNGYFYLNKLITHNGDHNWVKSNAAIINLKPANIPPVITSSPSTILKTTEIYQYPIQTFDENDDAVSIEITEGPSWLQIEQHNAQYILEGTPPETATGVHKVVLKVKDAATATTQTFYLQVLKKGTSVEQVNIDFTTGDFSQANFSFGGNKKWIITTDNARFHASSPEIGDKTSTSLSMTETFAQETVLSFDFKVSSEEKYDYLKFYIDGKEISKWSGEVQWNTVSYLIPEGTHTIMWSYVKDDSVKKGADRAWIDVIRYIKPGTPGTDTSVIDFETKDYSQAAFSFKHGTWELVDTHSPFGYSSKSNTITDNQETSISISKDFATNTDMHFDIKISSEKDYDYLIFMVDGKEEKKWSGIFDWQRISFSIPKGSHTISWVYKKDYSVSSGEDAAWIDNIEFTSHASKNAITTEFNQEKTNVSAKQHTKLYQNYPNPVSTYTDIQFSLAKQEMVTLEIVDFSGTKIATVLHKNLAEGTYRIAYDASKLTKNMYFIRLITSESILTRKMIVKQ</sequence>
<dbReference type="Pfam" id="PF18962">
    <property type="entry name" value="Por_Secre_tail"/>
    <property type="match status" value="1"/>
</dbReference>
<evidence type="ECO:0000256" key="4">
    <source>
        <dbReference type="ARBA" id="ARBA00022801"/>
    </source>
</evidence>
<evidence type="ECO:0000256" key="1">
    <source>
        <dbReference type="ARBA" id="ARBA00009693"/>
    </source>
</evidence>
<keyword evidence="10" id="KW-1185">Reference proteome</keyword>
<keyword evidence="3 6" id="KW-0732">Signal</keyword>
<dbReference type="SUPFAM" id="SSF54001">
    <property type="entry name" value="Cysteine proteinases"/>
    <property type="match status" value="1"/>
</dbReference>
<organism evidence="9 10">
    <name type="scientific">Aquimarina hainanensis</name>
    <dbReference type="NCBI Taxonomy" id="1578017"/>
    <lineage>
        <taxon>Bacteria</taxon>
        <taxon>Pseudomonadati</taxon>
        <taxon>Bacteroidota</taxon>
        <taxon>Flavobacteriia</taxon>
        <taxon>Flavobacteriales</taxon>
        <taxon>Flavobacteriaceae</taxon>
        <taxon>Aquimarina</taxon>
    </lineage>
</organism>
<accession>A0ABW5N2N0</accession>
<name>A0ABW5N2N0_9FLAO</name>
<dbReference type="Pfam" id="PF01640">
    <property type="entry name" value="Peptidase_C10"/>
    <property type="match status" value="1"/>
</dbReference>
<evidence type="ECO:0000259" key="8">
    <source>
        <dbReference type="Pfam" id="PF18962"/>
    </source>
</evidence>
<dbReference type="InterPro" id="IPR013783">
    <property type="entry name" value="Ig-like_fold"/>
</dbReference>
<gene>
    <name evidence="9" type="ORF">ACFSTE_02875</name>
</gene>
<dbReference type="PRINTS" id="PR00797">
    <property type="entry name" value="STREPTOPAIN"/>
</dbReference>
<dbReference type="Pfam" id="PF05345">
    <property type="entry name" value="He_PIG"/>
    <property type="match status" value="1"/>
</dbReference>
<evidence type="ECO:0000313" key="10">
    <source>
        <dbReference type="Proteomes" id="UP001597459"/>
    </source>
</evidence>
<dbReference type="Proteomes" id="UP001597459">
    <property type="component" value="Unassembled WGS sequence"/>
</dbReference>
<reference evidence="10" key="1">
    <citation type="journal article" date="2019" name="Int. J. Syst. Evol. Microbiol.">
        <title>The Global Catalogue of Microorganisms (GCM) 10K type strain sequencing project: providing services to taxonomists for standard genome sequencing and annotation.</title>
        <authorList>
            <consortium name="The Broad Institute Genomics Platform"/>
            <consortium name="The Broad Institute Genome Sequencing Center for Infectious Disease"/>
            <person name="Wu L."/>
            <person name="Ma J."/>
        </authorList>
    </citation>
    <scope>NUCLEOTIDE SEQUENCE [LARGE SCALE GENOMIC DNA]</scope>
    <source>
        <strain evidence="10">KCTC 42423</strain>
    </source>
</reference>
<dbReference type="EMBL" id="JBHULX010000002">
    <property type="protein sequence ID" value="MFD2589757.1"/>
    <property type="molecule type" value="Genomic_DNA"/>
</dbReference>
<evidence type="ECO:0000256" key="6">
    <source>
        <dbReference type="SAM" id="SignalP"/>
    </source>
</evidence>
<feature type="domain" description="Spi protease inhibitor" evidence="7">
    <location>
        <begin position="21"/>
        <end position="116"/>
    </location>
</feature>
<dbReference type="InterPro" id="IPR026444">
    <property type="entry name" value="Secre_tail"/>
</dbReference>
<keyword evidence="2" id="KW-0645">Protease</keyword>
<feature type="domain" description="Secretion system C-terminal sorting" evidence="8">
    <location>
        <begin position="780"/>
        <end position="856"/>
    </location>
</feature>
<dbReference type="InterPro" id="IPR025896">
    <property type="entry name" value="Spi_Prtas-inh"/>
</dbReference>
<evidence type="ECO:0000256" key="3">
    <source>
        <dbReference type="ARBA" id="ARBA00022729"/>
    </source>
</evidence>
<dbReference type="InterPro" id="IPR000200">
    <property type="entry name" value="Peptidase_C10"/>
</dbReference>
<keyword evidence="5" id="KW-0788">Thiol protease</keyword>